<accession>A0A8X6ICN2</accession>
<evidence type="ECO:0000313" key="2">
    <source>
        <dbReference type="Proteomes" id="UP000886998"/>
    </source>
</evidence>
<protein>
    <submittedName>
        <fullName evidence="1">Uncharacterized protein</fullName>
    </submittedName>
</protein>
<reference evidence="1" key="1">
    <citation type="submission" date="2020-08" db="EMBL/GenBank/DDBJ databases">
        <title>Multicomponent nature underlies the extraordinary mechanical properties of spider dragline silk.</title>
        <authorList>
            <person name="Kono N."/>
            <person name="Nakamura H."/>
            <person name="Mori M."/>
            <person name="Yoshida Y."/>
            <person name="Ohtoshi R."/>
            <person name="Malay A.D."/>
            <person name="Moran D.A.P."/>
            <person name="Tomita M."/>
            <person name="Numata K."/>
            <person name="Arakawa K."/>
        </authorList>
    </citation>
    <scope>NUCLEOTIDE SEQUENCE</scope>
</reference>
<comment type="caution">
    <text evidence="1">The sequence shown here is derived from an EMBL/GenBank/DDBJ whole genome shotgun (WGS) entry which is preliminary data.</text>
</comment>
<dbReference type="EMBL" id="BMAV01025324">
    <property type="protein sequence ID" value="GFS40544.1"/>
    <property type="molecule type" value="Genomic_DNA"/>
</dbReference>
<gene>
    <name evidence="1" type="ORF">TNIN_8001</name>
</gene>
<name>A0A8X6ICN2_9ARAC</name>
<keyword evidence="2" id="KW-1185">Reference proteome</keyword>
<feature type="non-terminal residue" evidence="1">
    <location>
        <position position="42"/>
    </location>
</feature>
<organism evidence="1 2">
    <name type="scientific">Trichonephila inaurata madagascariensis</name>
    <dbReference type="NCBI Taxonomy" id="2747483"/>
    <lineage>
        <taxon>Eukaryota</taxon>
        <taxon>Metazoa</taxon>
        <taxon>Ecdysozoa</taxon>
        <taxon>Arthropoda</taxon>
        <taxon>Chelicerata</taxon>
        <taxon>Arachnida</taxon>
        <taxon>Araneae</taxon>
        <taxon>Araneomorphae</taxon>
        <taxon>Entelegynae</taxon>
        <taxon>Araneoidea</taxon>
        <taxon>Nephilidae</taxon>
        <taxon>Trichonephila</taxon>
        <taxon>Trichonephila inaurata</taxon>
    </lineage>
</organism>
<dbReference type="AlphaFoldDB" id="A0A8X6ICN2"/>
<proteinExistence type="predicted"/>
<dbReference type="Proteomes" id="UP000886998">
    <property type="component" value="Unassembled WGS sequence"/>
</dbReference>
<evidence type="ECO:0000313" key="1">
    <source>
        <dbReference type="EMBL" id="GFS40544.1"/>
    </source>
</evidence>
<sequence>MTWNRILRTGYILDYRAIEEELYEDVKECSQPGHSHTSGYCE</sequence>